<dbReference type="PROSITE" id="PS00470">
    <property type="entry name" value="IDH_IMDH"/>
    <property type="match status" value="1"/>
</dbReference>
<dbReference type="PROSITE" id="PS00972">
    <property type="entry name" value="USP_1"/>
    <property type="match status" value="1"/>
</dbReference>
<dbReference type="InterPro" id="IPR018200">
    <property type="entry name" value="USP_CS"/>
</dbReference>
<dbReference type="PROSITE" id="PS00973">
    <property type="entry name" value="USP_2"/>
    <property type="match status" value="1"/>
</dbReference>
<feature type="region of interest" description="Disordered" evidence="15">
    <location>
        <begin position="849"/>
        <end position="1157"/>
    </location>
</feature>
<dbReference type="PANTHER" id="PTHR42979">
    <property type="entry name" value="3-ISOPROPYLMALATE DEHYDROGENASE"/>
    <property type="match status" value="1"/>
</dbReference>
<dbReference type="Pfam" id="PF00180">
    <property type="entry name" value="Iso_dh"/>
    <property type="match status" value="1"/>
</dbReference>
<dbReference type="Gene3D" id="3.90.70.10">
    <property type="entry name" value="Cysteine proteinases"/>
    <property type="match status" value="1"/>
</dbReference>
<feature type="domain" description="USP" evidence="16">
    <location>
        <begin position="535"/>
        <end position="838"/>
    </location>
</feature>
<dbReference type="SUPFAM" id="SSF53659">
    <property type="entry name" value="Isocitrate/Isopropylmalate dehydrogenase-like"/>
    <property type="match status" value="1"/>
</dbReference>
<keyword evidence="9 13" id="KW-0560">Oxidoreductase</keyword>
<evidence type="ECO:0000256" key="12">
    <source>
        <dbReference type="ARBA" id="ARBA00023304"/>
    </source>
</evidence>
<dbReference type="OrthoDB" id="419183at2759"/>
<dbReference type="InterPro" id="IPR019818">
    <property type="entry name" value="IsoCit/isopropylmalate_DH_CS"/>
</dbReference>
<protein>
    <recommendedName>
        <fullName evidence="4 14">3-isopropylmalate dehydrogenase</fullName>
        <ecNumber evidence="4 14">1.1.1.85</ecNumber>
    </recommendedName>
</protein>
<keyword evidence="12 14" id="KW-0100">Branched-chain amino acid biosynthesis</keyword>
<name>A0A8H5LIX6_9AGAR</name>
<feature type="compositionally biased region" description="Polar residues" evidence="15">
    <location>
        <begin position="865"/>
        <end position="874"/>
    </location>
</feature>
<feature type="compositionally biased region" description="Basic and acidic residues" evidence="15">
    <location>
        <begin position="849"/>
        <end position="863"/>
    </location>
</feature>
<keyword evidence="6" id="KW-0028">Amino-acid biosynthesis</keyword>
<comment type="cofactor">
    <cofactor evidence="14">
        <name>Mg(2+)</name>
        <dbReference type="ChEBI" id="CHEBI:18420"/>
    </cofactor>
    <cofactor evidence="14">
        <name>Mn(2+)</name>
        <dbReference type="ChEBI" id="CHEBI:29035"/>
    </cofactor>
    <text evidence="14">Binds 1 Mg(2+) or Mn(2+) ion per subunit.</text>
</comment>
<feature type="compositionally biased region" description="Acidic residues" evidence="15">
    <location>
        <begin position="893"/>
        <end position="904"/>
    </location>
</feature>
<dbReference type="SMART" id="SM01329">
    <property type="entry name" value="Iso_dh"/>
    <property type="match status" value="1"/>
</dbReference>
<keyword evidence="10 14" id="KW-0520">NAD</keyword>
<feature type="compositionally biased region" description="Low complexity" evidence="15">
    <location>
        <begin position="1047"/>
        <end position="1065"/>
    </location>
</feature>
<comment type="caution">
    <text evidence="17">The sequence shown here is derived from an EMBL/GenBank/DDBJ whole genome shotgun (WGS) entry which is preliminary data.</text>
</comment>
<dbReference type="Pfam" id="PF00443">
    <property type="entry name" value="UCH"/>
    <property type="match status" value="1"/>
</dbReference>
<accession>A0A8H5LIX6</accession>
<dbReference type="GO" id="GO:0005829">
    <property type="term" value="C:cytosol"/>
    <property type="evidence" value="ECO:0007669"/>
    <property type="project" value="TreeGrafter"/>
</dbReference>
<dbReference type="Proteomes" id="UP000559256">
    <property type="component" value="Unassembled WGS sequence"/>
</dbReference>
<evidence type="ECO:0000256" key="6">
    <source>
        <dbReference type="ARBA" id="ARBA00022605"/>
    </source>
</evidence>
<feature type="compositionally biased region" description="Low complexity" evidence="15">
    <location>
        <begin position="487"/>
        <end position="515"/>
    </location>
</feature>
<dbReference type="GO" id="GO:0000287">
    <property type="term" value="F:magnesium ion binding"/>
    <property type="evidence" value="ECO:0007669"/>
    <property type="project" value="InterPro"/>
</dbReference>
<comment type="pathway">
    <text evidence="14">Amino-acid biosynthesis; L-leucine biosynthesis; L-leucine from 3-methyl-2-oxobutanoate: step 3/4.</text>
</comment>
<feature type="region of interest" description="Disordered" evidence="15">
    <location>
        <begin position="473"/>
        <end position="515"/>
    </location>
</feature>
<dbReference type="GO" id="GO:0016579">
    <property type="term" value="P:protein deubiquitination"/>
    <property type="evidence" value="ECO:0007669"/>
    <property type="project" value="InterPro"/>
</dbReference>
<evidence type="ECO:0000313" key="18">
    <source>
        <dbReference type="Proteomes" id="UP000559256"/>
    </source>
</evidence>
<evidence type="ECO:0000256" key="5">
    <source>
        <dbReference type="ARBA" id="ARBA00022430"/>
    </source>
</evidence>
<dbReference type="InterPro" id="IPR024084">
    <property type="entry name" value="IsoPropMal-DH-like_dom"/>
</dbReference>
<dbReference type="FunFam" id="3.90.70.10:FF:000119">
    <property type="entry name" value="Ubiquitin specific peptidase 36"/>
    <property type="match status" value="1"/>
</dbReference>
<dbReference type="NCBIfam" id="TIGR00169">
    <property type="entry name" value="leuB"/>
    <property type="match status" value="1"/>
</dbReference>
<feature type="compositionally biased region" description="Basic and acidic residues" evidence="15">
    <location>
        <begin position="1087"/>
        <end position="1097"/>
    </location>
</feature>
<evidence type="ECO:0000256" key="1">
    <source>
        <dbReference type="ARBA" id="ARBA00001936"/>
    </source>
</evidence>
<dbReference type="EC" id="1.1.1.85" evidence="4 14"/>
<dbReference type="GO" id="GO:0009098">
    <property type="term" value="P:L-leucine biosynthetic process"/>
    <property type="evidence" value="ECO:0007669"/>
    <property type="project" value="UniProtKB-UniPathway"/>
</dbReference>
<comment type="catalytic activity">
    <reaction evidence="14">
        <text>(2R,3S)-3-isopropylmalate + NAD(+) = 4-methyl-2-oxopentanoate + CO2 + NADH</text>
        <dbReference type="Rhea" id="RHEA:32271"/>
        <dbReference type="ChEBI" id="CHEBI:16526"/>
        <dbReference type="ChEBI" id="CHEBI:17865"/>
        <dbReference type="ChEBI" id="CHEBI:35121"/>
        <dbReference type="ChEBI" id="CHEBI:57540"/>
        <dbReference type="ChEBI" id="CHEBI:57945"/>
        <dbReference type="EC" id="1.1.1.85"/>
    </reaction>
</comment>
<dbReference type="InterPro" id="IPR004429">
    <property type="entry name" value="Isopropylmalate_DH"/>
</dbReference>
<keyword evidence="7 14" id="KW-0479">Metal-binding</keyword>
<evidence type="ECO:0000313" key="17">
    <source>
        <dbReference type="EMBL" id="KAF5358897.1"/>
    </source>
</evidence>
<evidence type="ECO:0000256" key="2">
    <source>
        <dbReference type="ARBA" id="ARBA00007769"/>
    </source>
</evidence>
<dbReference type="AlphaFoldDB" id="A0A8H5LIX6"/>
<feature type="compositionally biased region" description="Basic residues" evidence="15">
    <location>
        <begin position="929"/>
        <end position="942"/>
    </location>
</feature>
<evidence type="ECO:0000256" key="7">
    <source>
        <dbReference type="ARBA" id="ARBA00022723"/>
    </source>
</evidence>
<feature type="compositionally biased region" description="Basic and acidic residues" evidence="15">
    <location>
        <begin position="943"/>
        <end position="955"/>
    </location>
</feature>
<dbReference type="GO" id="GO:0003862">
    <property type="term" value="F:3-isopropylmalate dehydrogenase activity"/>
    <property type="evidence" value="ECO:0007669"/>
    <property type="project" value="UniProtKB-EC"/>
</dbReference>
<feature type="compositionally biased region" description="Basic residues" evidence="15">
    <location>
        <begin position="1145"/>
        <end position="1157"/>
    </location>
</feature>
<keyword evidence="11" id="KW-0464">Manganese</keyword>
<keyword evidence="8" id="KW-0460">Magnesium</keyword>
<dbReference type="Gene3D" id="3.40.718.10">
    <property type="entry name" value="Isopropylmalate Dehydrogenase"/>
    <property type="match status" value="1"/>
</dbReference>
<evidence type="ECO:0000256" key="8">
    <source>
        <dbReference type="ARBA" id="ARBA00022842"/>
    </source>
</evidence>
<organism evidence="17 18">
    <name type="scientific">Tetrapyrgos nigripes</name>
    <dbReference type="NCBI Taxonomy" id="182062"/>
    <lineage>
        <taxon>Eukaryota</taxon>
        <taxon>Fungi</taxon>
        <taxon>Dikarya</taxon>
        <taxon>Basidiomycota</taxon>
        <taxon>Agaricomycotina</taxon>
        <taxon>Agaricomycetes</taxon>
        <taxon>Agaricomycetidae</taxon>
        <taxon>Agaricales</taxon>
        <taxon>Marasmiineae</taxon>
        <taxon>Marasmiaceae</taxon>
        <taxon>Tetrapyrgos</taxon>
    </lineage>
</organism>
<dbReference type="InterPro" id="IPR038765">
    <property type="entry name" value="Papain-like_cys_pep_sf"/>
</dbReference>
<gene>
    <name evidence="17" type="ORF">D9758_004825</name>
</gene>
<dbReference type="PANTHER" id="PTHR42979:SF1">
    <property type="entry name" value="3-ISOPROPYLMALATE DEHYDROGENASE"/>
    <property type="match status" value="1"/>
</dbReference>
<feature type="compositionally biased region" description="Basic and acidic residues" evidence="15">
    <location>
        <begin position="1032"/>
        <end position="1046"/>
    </location>
</feature>
<dbReference type="GO" id="GO:0051287">
    <property type="term" value="F:NAD binding"/>
    <property type="evidence" value="ECO:0007669"/>
    <property type="project" value="InterPro"/>
</dbReference>
<reference evidence="17 18" key="1">
    <citation type="journal article" date="2020" name="ISME J.">
        <title>Uncovering the hidden diversity of litter-decomposition mechanisms in mushroom-forming fungi.</title>
        <authorList>
            <person name="Floudas D."/>
            <person name="Bentzer J."/>
            <person name="Ahren D."/>
            <person name="Johansson T."/>
            <person name="Persson P."/>
            <person name="Tunlid A."/>
        </authorList>
    </citation>
    <scope>NUCLEOTIDE SEQUENCE [LARGE SCALE GENOMIC DNA]</scope>
    <source>
        <strain evidence="17 18">CBS 291.85</strain>
    </source>
</reference>
<evidence type="ECO:0000259" key="16">
    <source>
        <dbReference type="PROSITE" id="PS50235"/>
    </source>
</evidence>
<comment type="subunit">
    <text evidence="3 14">Homodimer.</text>
</comment>
<comment type="cofactor">
    <cofactor evidence="1">
        <name>Mn(2+)</name>
        <dbReference type="ChEBI" id="CHEBI:29035"/>
    </cofactor>
</comment>
<keyword evidence="18" id="KW-1185">Reference proteome</keyword>
<proteinExistence type="inferred from homology"/>
<dbReference type="CDD" id="cd02661">
    <property type="entry name" value="Peptidase_C19E"/>
    <property type="match status" value="1"/>
</dbReference>
<comment type="similarity">
    <text evidence="2 13">Belongs to the isocitrate and isopropylmalate dehydrogenases family.</text>
</comment>
<dbReference type="GO" id="GO:0004843">
    <property type="term" value="F:cysteine-type deubiquitinase activity"/>
    <property type="evidence" value="ECO:0007669"/>
    <property type="project" value="InterPro"/>
</dbReference>
<dbReference type="SUPFAM" id="SSF54001">
    <property type="entry name" value="Cysteine proteinases"/>
    <property type="match status" value="1"/>
</dbReference>
<evidence type="ECO:0000256" key="3">
    <source>
        <dbReference type="ARBA" id="ARBA00011738"/>
    </source>
</evidence>
<keyword evidence="5 14" id="KW-0432">Leucine biosynthesis</keyword>
<dbReference type="PROSITE" id="PS50235">
    <property type="entry name" value="USP_3"/>
    <property type="match status" value="1"/>
</dbReference>
<dbReference type="InterPro" id="IPR001394">
    <property type="entry name" value="Peptidase_C19_UCH"/>
</dbReference>
<feature type="compositionally biased region" description="Basic and acidic residues" evidence="15">
    <location>
        <begin position="905"/>
        <end position="916"/>
    </location>
</feature>
<sequence>MESAGLTWVEANISVCPEVVAQAVRVLETVSAASKDFELKLEEHPFGGAAIDAVGEPLPASTLKACQEADAILMGSIGGPKWGVDAKVRPEPGLLTLRKTLGLYANIRPASFASESLLENTPLRPEIAKDVDMIVVRELIGGLYFGKRKEANVEPDIGTAWDNMIYSEEEIQRITRVAAQIALTSNPPMEIHSIDKANVLACSRLWRKTVTETLTKEYPQIKFDHQLVDSTAMVMVANPRKLNGVILTENLFGDILSDQSSVIPGSLGLLPSASMNGAPSQPSEDFKPTLGLYEPIHGSAPDIAGKGIANPIGTILSAAMLLRYSLGLAKPATAIEDAVRKVLDLEKDGGYGLRTADLGGNVCTVELGDKVVEVLKKILVEVYFECIYYNDATVVYAFLLITTIPRFALLRRLPRMMMLAPPLYPQSALSDDSYRPAKDIDAFNSLLPSPIEFVEGSSSSSLAVAQGKYEPINASPKPSKFQEKLAKSSSSAPSTPTPTPAKSTKPATATPKTPKFSLHSADIDFTWPRNISIGTGLLNIGNTCFLNSALQCLLHTPPLLHVLSSHKSDSCKAKASHSFCMTCNLREVAYKSHSSNRAYSPTQITSRLQTIAKHMRKGRQEDSHEFLRYAVDALQKSCLAGLPPKIDPKVAETTWVHKIFGGRLRSRVTCASCGHNSDTFDSILDLSIDIHHSSHLKDALRRFVAPDYLKGADKYKCEKCNKHVNAEKRFSIHDAPPILTIQLKRFSPFGQKISQTVNYDESLNISPYMSEHQFGGQYSLYGVICHSGGGPHSGHYYAFVKSNQMDKKWYEMNDESVTPLSRSPTALKNAYILFYMRNRGQMLKEAVRDTGAKGMEKEKEKENALSFTPTQVQKSGIAASMKTKINKKRPREEDETENGNDGDEDKGVKVDYKDKPFIGPQLPSPLLNGRRRRSHSQSRSRSRSRERTPESESNKRQKTTPTDEDDPQATSVKRKIDALKAKTNGVNASPSAKAKAMESLSSLKGYTSDGDSEEEDESTKANGHAASGSSPERGREDGHERDRETTPPRSTITSAATTSASKSKPWVPAPISPSRFFSNSNSKAKRRRDDRDRDRDSSYSNSHSPSHSHSHSHSSSWSSKQNRFDPYARLSGGGGFGGGGGRQKTYGRRFNKKARGI</sequence>
<comment type="function">
    <text evidence="14">Catalyzes the oxidation of 3-carboxy-2-hydroxy-4-methylpentanoate (3-isopropylmalate) to 3-carboxy-4-methyl-2-oxopentanoate. The product decarboxylates to 4-methyl-2 oxopentanoate.</text>
</comment>
<feature type="compositionally biased region" description="Gly residues" evidence="15">
    <location>
        <begin position="1131"/>
        <end position="1142"/>
    </location>
</feature>
<evidence type="ECO:0000256" key="14">
    <source>
        <dbReference type="RuleBase" id="RU004445"/>
    </source>
</evidence>
<dbReference type="FunFam" id="3.40.718.10:FF:000006">
    <property type="entry name" value="3-isopropylmalate dehydrogenase"/>
    <property type="match status" value="1"/>
</dbReference>
<dbReference type="UniPathway" id="UPA00048">
    <property type="reaction ID" value="UER00072"/>
</dbReference>
<evidence type="ECO:0000256" key="13">
    <source>
        <dbReference type="RuleBase" id="RU004443"/>
    </source>
</evidence>
<evidence type="ECO:0000256" key="9">
    <source>
        <dbReference type="ARBA" id="ARBA00023002"/>
    </source>
</evidence>
<dbReference type="EMBL" id="JAACJM010000047">
    <property type="protein sequence ID" value="KAF5358897.1"/>
    <property type="molecule type" value="Genomic_DNA"/>
</dbReference>
<dbReference type="InterPro" id="IPR028889">
    <property type="entry name" value="USP"/>
</dbReference>
<evidence type="ECO:0000256" key="10">
    <source>
        <dbReference type="ARBA" id="ARBA00023027"/>
    </source>
</evidence>
<evidence type="ECO:0000256" key="11">
    <source>
        <dbReference type="ARBA" id="ARBA00023211"/>
    </source>
</evidence>
<evidence type="ECO:0000256" key="4">
    <source>
        <dbReference type="ARBA" id="ARBA00013101"/>
    </source>
</evidence>
<evidence type="ECO:0000256" key="15">
    <source>
        <dbReference type="SAM" id="MobiDB-lite"/>
    </source>
</evidence>